<evidence type="ECO:0000313" key="2">
    <source>
        <dbReference type="EMBL" id="GCD94563.1"/>
    </source>
</evidence>
<organism evidence="2 3">
    <name type="scientific">Embleya hyalina</name>
    <dbReference type="NCBI Taxonomy" id="516124"/>
    <lineage>
        <taxon>Bacteria</taxon>
        <taxon>Bacillati</taxon>
        <taxon>Actinomycetota</taxon>
        <taxon>Actinomycetes</taxon>
        <taxon>Kitasatosporales</taxon>
        <taxon>Streptomycetaceae</taxon>
        <taxon>Embleya</taxon>
    </lineage>
</organism>
<feature type="compositionally biased region" description="Basic and acidic residues" evidence="1">
    <location>
        <begin position="255"/>
        <end position="266"/>
    </location>
</feature>
<evidence type="ECO:0000313" key="3">
    <source>
        <dbReference type="Proteomes" id="UP000286931"/>
    </source>
</evidence>
<name>A0A401YIY7_9ACTN</name>
<proteinExistence type="predicted"/>
<reference evidence="2 3" key="1">
    <citation type="submission" date="2018-12" db="EMBL/GenBank/DDBJ databases">
        <title>Draft genome sequence of Embleya hyalina NBRC 13850T.</title>
        <authorList>
            <person name="Komaki H."/>
            <person name="Hosoyama A."/>
            <person name="Kimura A."/>
            <person name="Ichikawa N."/>
            <person name="Tamura T."/>
        </authorList>
    </citation>
    <scope>NUCLEOTIDE SEQUENCE [LARGE SCALE GENOMIC DNA]</scope>
    <source>
        <strain evidence="2 3">NBRC 13850</strain>
    </source>
</reference>
<dbReference type="InterPro" id="IPR027417">
    <property type="entry name" value="P-loop_NTPase"/>
</dbReference>
<keyword evidence="2" id="KW-0547">Nucleotide-binding</keyword>
<protein>
    <submittedName>
        <fullName evidence="2">ATP-binding protein</fullName>
    </submittedName>
</protein>
<dbReference type="SUPFAM" id="SSF52540">
    <property type="entry name" value="P-loop containing nucleoside triphosphate hydrolases"/>
    <property type="match status" value="1"/>
</dbReference>
<comment type="caution">
    <text evidence="2">The sequence shown here is derived from an EMBL/GenBank/DDBJ whole genome shotgun (WGS) entry which is preliminary data.</text>
</comment>
<accession>A0A401YIY7</accession>
<feature type="region of interest" description="Disordered" evidence="1">
    <location>
        <begin position="230"/>
        <end position="266"/>
    </location>
</feature>
<feature type="region of interest" description="Disordered" evidence="1">
    <location>
        <begin position="1"/>
        <end position="39"/>
    </location>
</feature>
<dbReference type="AlphaFoldDB" id="A0A401YIY7"/>
<dbReference type="EMBL" id="BIFH01000016">
    <property type="protein sequence ID" value="GCD94563.1"/>
    <property type="molecule type" value="Genomic_DNA"/>
</dbReference>
<dbReference type="GO" id="GO:0005524">
    <property type="term" value="F:ATP binding"/>
    <property type="evidence" value="ECO:0007669"/>
    <property type="project" value="UniProtKB-KW"/>
</dbReference>
<feature type="compositionally biased region" description="Low complexity" evidence="1">
    <location>
        <begin position="1"/>
        <end position="15"/>
    </location>
</feature>
<sequence>MSPGAARAGEVAVGEMQGADRMGAGEESAGGSGGLMRPRGLVDLRGREHGPAVLGYPAGAVVVVSGLPGSGKSTLLNRWSGSAVVVDPRTAHVEYQDRMPPWLPYAVYRPWVRLQHVRRLRAHVRSGRPVLVHDCGSRSWMRRWLARSADRQRRELHLVLLAVDAADALAGQEKRGRWVPGRVFDRHRRGLTRLLLALSVQGAAVVPEAASVVLLDRTLREHVLALEFGPARTAAPHPETPERPPAPPTAHIVVTRRDPKAPEPAS</sequence>
<dbReference type="Proteomes" id="UP000286931">
    <property type="component" value="Unassembled WGS sequence"/>
</dbReference>
<gene>
    <name evidence="2" type="ORF">EHYA_02232</name>
</gene>
<evidence type="ECO:0000256" key="1">
    <source>
        <dbReference type="SAM" id="MobiDB-lite"/>
    </source>
</evidence>
<dbReference type="Gene3D" id="3.40.50.300">
    <property type="entry name" value="P-loop containing nucleotide triphosphate hydrolases"/>
    <property type="match status" value="1"/>
</dbReference>
<dbReference type="Pfam" id="PF13671">
    <property type="entry name" value="AAA_33"/>
    <property type="match status" value="1"/>
</dbReference>
<keyword evidence="3" id="KW-1185">Reference proteome</keyword>
<keyword evidence="2" id="KW-0067">ATP-binding</keyword>